<dbReference type="OrthoDB" id="10252740at2759"/>
<dbReference type="CDD" id="cd02846">
    <property type="entry name" value="PAZ_argonaute_like"/>
    <property type="match status" value="1"/>
</dbReference>
<feature type="region of interest" description="Disordered" evidence="2">
    <location>
        <begin position="159"/>
        <end position="214"/>
    </location>
</feature>
<dbReference type="Gene3D" id="3.40.50.2300">
    <property type="match status" value="1"/>
</dbReference>
<dbReference type="SUPFAM" id="SSF101690">
    <property type="entry name" value="PAZ domain"/>
    <property type="match status" value="1"/>
</dbReference>
<dbReference type="SMART" id="SM00950">
    <property type="entry name" value="Piwi"/>
    <property type="match status" value="1"/>
</dbReference>
<keyword evidence="6" id="KW-1185">Reference proteome</keyword>
<dbReference type="Pfam" id="PF02170">
    <property type="entry name" value="PAZ"/>
    <property type="match status" value="1"/>
</dbReference>
<evidence type="ECO:0000313" key="5">
    <source>
        <dbReference type="EMBL" id="VDM19736.1"/>
    </source>
</evidence>
<comment type="similarity">
    <text evidence="1">Belongs to the argonaute family.</text>
</comment>
<organism evidence="7">
    <name type="scientific">Hydatigena taeniaeformis</name>
    <name type="common">Feline tapeworm</name>
    <name type="synonym">Taenia taeniaeformis</name>
    <dbReference type="NCBI Taxonomy" id="6205"/>
    <lineage>
        <taxon>Eukaryota</taxon>
        <taxon>Metazoa</taxon>
        <taxon>Spiralia</taxon>
        <taxon>Lophotrochozoa</taxon>
        <taxon>Platyhelminthes</taxon>
        <taxon>Cestoda</taxon>
        <taxon>Eucestoda</taxon>
        <taxon>Cyclophyllidea</taxon>
        <taxon>Taeniidae</taxon>
        <taxon>Hydatigera</taxon>
    </lineage>
</organism>
<evidence type="ECO:0000256" key="2">
    <source>
        <dbReference type="SAM" id="MobiDB-lite"/>
    </source>
</evidence>
<feature type="domain" description="PAZ" evidence="3">
    <location>
        <begin position="419"/>
        <end position="529"/>
    </location>
</feature>
<dbReference type="EMBL" id="UYWX01000986">
    <property type="protein sequence ID" value="VDM19736.1"/>
    <property type="molecule type" value="Genomic_DNA"/>
</dbReference>
<dbReference type="WBParaSite" id="TTAC_0000235901-mRNA-1">
    <property type="protein sequence ID" value="TTAC_0000235901-mRNA-1"/>
    <property type="gene ID" value="TTAC_0000235901"/>
</dbReference>
<dbReference type="Gene3D" id="3.30.420.10">
    <property type="entry name" value="Ribonuclease H-like superfamily/Ribonuclease H"/>
    <property type="match status" value="1"/>
</dbReference>
<dbReference type="GO" id="GO:0003723">
    <property type="term" value="F:RNA binding"/>
    <property type="evidence" value="ECO:0007669"/>
    <property type="project" value="InterPro"/>
</dbReference>
<feature type="compositionally biased region" description="Basic and acidic residues" evidence="2">
    <location>
        <begin position="203"/>
        <end position="214"/>
    </location>
</feature>
<dbReference type="InterPro" id="IPR003100">
    <property type="entry name" value="PAZ_dom"/>
</dbReference>
<name>A0A0R3WNM1_HYDTA</name>
<dbReference type="PROSITE" id="PS50821">
    <property type="entry name" value="PAZ"/>
    <property type="match status" value="1"/>
</dbReference>
<evidence type="ECO:0000313" key="7">
    <source>
        <dbReference type="WBParaSite" id="TTAC_0000235901-mRNA-1"/>
    </source>
</evidence>
<evidence type="ECO:0000256" key="1">
    <source>
        <dbReference type="RuleBase" id="RU361178"/>
    </source>
</evidence>
<evidence type="ECO:0000259" key="3">
    <source>
        <dbReference type="PROSITE" id="PS50821"/>
    </source>
</evidence>
<feature type="domain" description="Piwi" evidence="4">
    <location>
        <begin position="682"/>
        <end position="914"/>
    </location>
</feature>
<dbReference type="PANTHER" id="PTHR22891">
    <property type="entry name" value="EUKARYOTIC TRANSLATION INITIATION FACTOR 2C"/>
    <property type="match status" value="1"/>
</dbReference>
<feature type="region of interest" description="Disordered" evidence="2">
    <location>
        <begin position="88"/>
        <end position="144"/>
    </location>
</feature>
<feature type="compositionally biased region" description="Polar residues" evidence="2">
    <location>
        <begin position="191"/>
        <end position="202"/>
    </location>
</feature>
<evidence type="ECO:0000259" key="4">
    <source>
        <dbReference type="PROSITE" id="PS50822"/>
    </source>
</evidence>
<dbReference type="InterPro" id="IPR003165">
    <property type="entry name" value="Piwi"/>
</dbReference>
<sequence>MAKIGSNEDEFAYSTCELGGRIGGALPPPLFQFDRTHRRMRARYWIGFRNSDSSRLSVRAWSGTSENDAWKRPQRGRGSFRIRAAGSRGNQYRGWRGRGDFRPRRGRGATVPQDDRRVSELSPDTSPHWSTAVSRSGGERIVTPLPVSSATVEVGDELSASIPTHPEAAALPKKEGKKRRKGKKAETKATSQVGSAESTTGAESRRGEILPSRRDVGTIGKRTVVEVNCWDCTFSDTPVVMYDVVLTKVLSANGKEIKLDTTKTARHIKAIAERKGGDVFHDGGRILFSLGPLDKRKEKVLTYREAIPDSYDNTTNLTIEYTATRVGSVSAQLITDYIANGKSKTSELPQQAINMLDNLIKWANREAYSNFSKSAIFDTTPKLCKSDDLAWIYLGYSLSFRPQWKCRLNVDVVHKVCFPAGNLAETLRAMHGDFVGNPAVRKQVNEAINFLQVEATHYVNQGKPYKRRFVADSLTNNSADREIIPNLKKTVAQYFKDNYSISLKYPSLPCVMLKDGKGCMPMEVLNVLPFQDVKKQTASTISCTAVRPMERFKMLRNFVQEMNWRNNLLSKMQLRLLNFEPIKVEARELPQPSASFSNKTGLLTRGKWRQESFYKLCSEVVKCVVVTIAPGVVKDASVVIHNLPRAAQNFGVRVEVQQRILRKTISDLPRLFEEFRMNGINLAIFVLSRDDHYAHIKREGDLHSFMFTQCIREKTLRKPNVFNNLMLKINAKMGGINWLVNDLHKQWGEELVMVVGADVTHGLEKSVAAVVASISPDLMRYVAIVHQQNQVKQNNSVREYIDEMESIFSDLLTIFGKHNNDRLPTRVILYRDGVSEGQFDSVLQIELSAMQRACSNLRPDYEPRITFIVVQKRHHIRLNPVEEGRNVSPGTVVDTEITHHREFDFYLCSQEGIQ</sequence>
<dbReference type="InterPro" id="IPR032474">
    <property type="entry name" value="Argonaute_N"/>
</dbReference>
<dbReference type="SMART" id="SM00949">
    <property type="entry name" value="PAZ"/>
    <property type="match status" value="1"/>
</dbReference>
<dbReference type="Proteomes" id="UP000274429">
    <property type="component" value="Unassembled WGS sequence"/>
</dbReference>
<feature type="compositionally biased region" description="Polar residues" evidence="2">
    <location>
        <begin position="122"/>
        <end position="134"/>
    </location>
</feature>
<gene>
    <name evidence="5" type="ORF">TTAC_LOCUS2346</name>
</gene>
<dbReference type="SUPFAM" id="SSF53098">
    <property type="entry name" value="Ribonuclease H-like"/>
    <property type="match status" value="1"/>
</dbReference>
<dbReference type="Gene3D" id="2.170.260.10">
    <property type="entry name" value="paz domain"/>
    <property type="match status" value="1"/>
</dbReference>
<protein>
    <submittedName>
        <fullName evidence="7">Piwi domain-containing protein</fullName>
    </submittedName>
</protein>
<dbReference type="InterPro" id="IPR036085">
    <property type="entry name" value="PAZ_dom_sf"/>
</dbReference>
<dbReference type="InterPro" id="IPR036397">
    <property type="entry name" value="RNaseH_sf"/>
</dbReference>
<proteinExistence type="inferred from homology"/>
<dbReference type="InterPro" id="IPR012337">
    <property type="entry name" value="RNaseH-like_sf"/>
</dbReference>
<dbReference type="Pfam" id="PF16486">
    <property type="entry name" value="ArgoN"/>
    <property type="match status" value="1"/>
</dbReference>
<evidence type="ECO:0000313" key="6">
    <source>
        <dbReference type="Proteomes" id="UP000274429"/>
    </source>
</evidence>
<reference evidence="7" key="1">
    <citation type="submission" date="2017-02" db="UniProtKB">
        <authorList>
            <consortium name="WormBaseParasite"/>
        </authorList>
    </citation>
    <scope>IDENTIFICATION</scope>
</reference>
<dbReference type="Pfam" id="PF02171">
    <property type="entry name" value="Piwi"/>
    <property type="match status" value="1"/>
</dbReference>
<dbReference type="STRING" id="6205.A0A0R3WNM1"/>
<dbReference type="PROSITE" id="PS50822">
    <property type="entry name" value="PIWI"/>
    <property type="match status" value="1"/>
</dbReference>
<accession>A0A0R3WNM1</accession>
<reference evidence="5 6" key="2">
    <citation type="submission" date="2018-11" db="EMBL/GenBank/DDBJ databases">
        <authorList>
            <consortium name="Pathogen Informatics"/>
        </authorList>
    </citation>
    <scope>NUCLEOTIDE SEQUENCE [LARGE SCALE GENOMIC DNA]</scope>
</reference>
<dbReference type="AlphaFoldDB" id="A0A0R3WNM1"/>